<dbReference type="EMBL" id="UOGI01000364">
    <property type="protein sequence ID" value="VAX34647.1"/>
    <property type="molecule type" value="Genomic_DNA"/>
</dbReference>
<accession>A0A3B1DZS8</accession>
<organism evidence="1">
    <name type="scientific">hydrothermal vent metagenome</name>
    <dbReference type="NCBI Taxonomy" id="652676"/>
    <lineage>
        <taxon>unclassified sequences</taxon>
        <taxon>metagenomes</taxon>
        <taxon>ecological metagenomes</taxon>
    </lineage>
</organism>
<dbReference type="AlphaFoldDB" id="A0A3B1DZS8"/>
<proteinExistence type="predicted"/>
<dbReference type="Pfam" id="PF05015">
    <property type="entry name" value="HigB-like_toxin"/>
    <property type="match status" value="1"/>
</dbReference>
<sequence length="103" mass="12481">MQIEFRNRHLVHLYQKGKAGKYPLPPGVINKFFMRMQQIEAAVNIYDLWKTSSLNFERLQGFENRFSLRLDNKYRLEIEIEWEDEKRTKGIVYILEISKHYGD</sequence>
<dbReference type="InterPro" id="IPR007711">
    <property type="entry name" value="HigB-1"/>
</dbReference>
<evidence type="ECO:0008006" key="2">
    <source>
        <dbReference type="Google" id="ProtNLM"/>
    </source>
</evidence>
<dbReference type="InterPro" id="IPR035093">
    <property type="entry name" value="RelE/ParE_toxin_dom_sf"/>
</dbReference>
<gene>
    <name evidence="1" type="ORF">MNBD_NITROSPIRAE03-257</name>
</gene>
<reference evidence="1" key="1">
    <citation type="submission" date="2018-06" db="EMBL/GenBank/DDBJ databases">
        <authorList>
            <person name="Zhirakovskaya E."/>
        </authorList>
    </citation>
    <scope>NUCLEOTIDE SEQUENCE</scope>
</reference>
<name>A0A3B1DZS8_9ZZZZ</name>
<evidence type="ECO:0000313" key="1">
    <source>
        <dbReference type="EMBL" id="VAX34647.1"/>
    </source>
</evidence>
<protein>
    <recommendedName>
        <fullName evidence="2">HigB toxin protein</fullName>
    </recommendedName>
</protein>
<dbReference type="Gene3D" id="3.30.2310.20">
    <property type="entry name" value="RelE-like"/>
    <property type="match status" value="1"/>
</dbReference>